<dbReference type="AlphaFoldDB" id="A0A9X2HNX8"/>
<dbReference type="RefSeq" id="WP_254291279.1">
    <property type="nucleotide sequence ID" value="NZ_JAMLDX010000001.1"/>
</dbReference>
<sequence>MGTICGRYKRTFAEADTVLLDGVSLNAPYPYFWLKIDRVEAGHVVCSATGETHSLKIERSQVRGRPAERVTITMRDPVFGIVRYAALPLLSEGGVPAGKAQLQLELAP</sequence>
<protein>
    <submittedName>
        <fullName evidence="1">Uncharacterized protein</fullName>
    </submittedName>
</protein>
<evidence type="ECO:0000313" key="2">
    <source>
        <dbReference type="Proteomes" id="UP001139451"/>
    </source>
</evidence>
<dbReference type="Proteomes" id="UP001139451">
    <property type="component" value="Unassembled WGS sequence"/>
</dbReference>
<name>A0A9X2HNX8_9SPHN</name>
<keyword evidence="2" id="KW-1185">Reference proteome</keyword>
<proteinExistence type="predicted"/>
<accession>A0A9X2HNX8</accession>
<reference evidence="1" key="1">
    <citation type="submission" date="2022-05" db="EMBL/GenBank/DDBJ databases">
        <title>Sphingomonas sp. strain MG17 Genome sequencing and assembly.</title>
        <authorList>
            <person name="Kim I."/>
        </authorList>
    </citation>
    <scope>NUCLEOTIDE SEQUENCE</scope>
    <source>
        <strain evidence="1">MG17</strain>
    </source>
</reference>
<evidence type="ECO:0000313" key="1">
    <source>
        <dbReference type="EMBL" id="MCP3729300.1"/>
    </source>
</evidence>
<organism evidence="1 2">
    <name type="scientific">Sphingomonas tagetis</name>
    <dbReference type="NCBI Taxonomy" id="2949092"/>
    <lineage>
        <taxon>Bacteria</taxon>
        <taxon>Pseudomonadati</taxon>
        <taxon>Pseudomonadota</taxon>
        <taxon>Alphaproteobacteria</taxon>
        <taxon>Sphingomonadales</taxon>
        <taxon>Sphingomonadaceae</taxon>
        <taxon>Sphingomonas</taxon>
    </lineage>
</organism>
<dbReference type="EMBL" id="JAMLDX010000001">
    <property type="protein sequence ID" value="MCP3729300.1"/>
    <property type="molecule type" value="Genomic_DNA"/>
</dbReference>
<comment type="caution">
    <text evidence="1">The sequence shown here is derived from an EMBL/GenBank/DDBJ whole genome shotgun (WGS) entry which is preliminary data.</text>
</comment>
<gene>
    <name evidence="1" type="ORF">M9978_02565</name>
</gene>